<comment type="caution">
    <text evidence="2">The sequence shown here is derived from an EMBL/GenBank/DDBJ whole genome shotgun (WGS) entry which is preliminary data.</text>
</comment>
<dbReference type="PROSITE" id="PS50878">
    <property type="entry name" value="RT_POL"/>
    <property type="match status" value="1"/>
</dbReference>
<keyword evidence="3" id="KW-1185">Reference proteome</keyword>
<dbReference type="SUPFAM" id="SSF56672">
    <property type="entry name" value="DNA/RNA polymerases"/>
    <property type="match status" value="1"/>
</dbReference>
<evidence type="ECO:0000313" key="2">
    <source>
        <dbReference type="EMBL" id="KAK7474676.1"/>
    </source>
</evidence>
<dbReference type="InterPro" id="IPR052055">
    <property type="entry name" value="Hepadnavirus_pol/RT"/>
</dbReference>
<dbReference type="Proteomes" id="UP001519460">
    <property type="component" value="Unassembled WGS sequence"/>
</dbReference>
<organism evidence="2 3">
    <name type="scientific">Batillaria attramentaria</name>
    <dbReference type="NCBI Taxonomy" id="370345"/>
    <lineage>
        <taxon>Eukaryota</taxon>
        <taxon>Metazoa</taxon>
        <taxon>Spiralia</taxon>
        <taxon>Lophotrochozoa</taxon>
        <taxon>Mollusca</taxon>
        <taxon>Gastropoda</taxon>
        <taxon>Caenogastropoda</taxon>
        <taxon>Sorbeoconcha</taxon>
        <taxon>Cerithioidea</taxon>
        <taxon>Batillariidae</taxon>
        <taxon>Batillaria</taxon>
    </lineage>
</organism>
<gene>
    <name evidence="2" type="ORF">BaRGS_00034100</name>
</gene>
<dbReference type="PANTHER" id="PTHR33050">
    <property type="entry name" value="REVERSE TRANSCRIPTASE DOMAIN-CONTAINING PROTEIN"/>
    <property type="match status" value="1"/>
</dbReference>
<dbReference type="InterPro" id="IPR043128">
    <property type="entry name" value="Rev_trsase/Diguanyl_cyclase"/>
</dbReference>
<dbReference type="AlphaFoldDB" id="A0ABD0JJ42"/>
<proteinExistence type="predicted"/>
<reference evidence="2 3" key="1">
    <citation type="journal article" date="2023" name="Sci. Data">
        <title>Genome assembly of the Korean intertidal mud-creeper Batillaria attramentaria.</title>
        <authorList>
            <person name="Patra A.K."/>
            <person name="Ho P.T."/>
            <person name="Jun S."/>
            <person name="Lee S.J."/>
            <person name="Kim Y."/>
            <person name="Won Y.J."/>
        </authorList>
    </citation>
    <scope>NUCLEOTIDE SEQUENCE [LARGE SCALE GENOMIC DNA]</scope>
    <source>
        <strain evidence="2">Wonlab-2016</strain>
    </source>
</reference>
<dbReference type="EMBL" id="JACVVK020000429">
    <property type="protein sequence ID" value="KAK7474676.1"/>
    <property type="molecule type" value="Genomic_DNA"/>
</dbReference>
<accession>A0ABD0JJ42</accession>
<dbReference type="InterPro" id="IPR043502">
    <property type="entry name" value="DNA/RNA_pol_sf"/>
</dbReference>
<dbReference type="Gene3D" id="3.30.70.270">
    <property type="match status" value="1"/>
</dbReference>
<dbReference type="Pfam" id="PF00078">
    <property type="entry name" value="RVT_1"/>
    <property type="match status" value="1"/>
</dbReference>
<feature type="domain" description="Reverse transcriptase" evidence="1">
    <location>
        <begin position="1"/>
        <end position="137"/>
    </location>
</feature>
<dbReference type="InterPro" id="IPR000477">
    <property type="entry name" value="RT_dom"/>
</dbReference>
<protein>
    <recommendedName>
        <fullName evidence="1">Reverse transcriptase domain-containing protein</fullName>
    </recommendedName>
</protein>
<name>A0ABD0JJ42_9CAEN</name>
<evidence type="ECO:0000259" key="1">
    <source>
        <dbReference type="PROSITE" id="PS50878"/>
    </source>
</evidence>
<dbReference type="CDD" id="cd03714">
    <property type="entry name" value="RT_DIRS1"/>
    <property type="match status" value="1"/>
</dbReference>
<dbReference type="PANTHER" id="PTHR33050:SF7">
    <property type="entry name" value="RIBONUCLEASE H"/>
    <property type="match status" value="1"/>
</dbReference>
<evidence type="ECO:0000313" key="3">
    <source>
        <dbReference type="Proteomes" id="UP001519460"/>
    </source>
</evidence>
<sequence length="332" mass="37785">MENLQTAVLMMNEGCFMASVDLRHAYYSVPIKDEFRKYLKFTWKGKLYRYTCFPNGLCNCPRYFTELLKPVYAHLRGQGFLSTSFIDDCYLQGATIAECQENVRATVSLFECLGFVIHKEKSVLHPCKELKYLGFVLNSESMTVKLTRQRIEKITESCQQILEKTLVVIRELAQLIGQLVASFPGVMWETLYYRELEKQKIQALRMNKGNFDKKTKLTEAAIKEVKWWLENLGGAFMPIGREIVLTTDASTSGGWGAVCNSVCTRGRWSQEEKGKHINILELKAVEFGLKSFESEITGKHVKVLSDNSCTVAYIAHMGGTQSEECNSIARNI</sequence>
<dbReference type="Gene3D" id="3.10.10.10">
    <property type="entry name" value="HIV Type 1 Reverse Transcriptase, subunit A, domain 1"/>
    <property type="match status" value="1"/>
</dbReference>
<dbReference type="CDD" id="cd09275">
    <property type="entry name" value="RNase_HI_RT_DIRS1"/>
    <property type="match status" value="1"/>
</dbReference>